<dbReference type="Proteomes" id="UP001468798">
    <property type="component" value="Unassembled WGS sequence"/>
</dbReference>
<dbReference type="EMBL" id="JBCGDP010000002">
    <property type="protein sequence ID" value="MEM0575404.1"/>
    <property type="molecule type" value="Genomic_DNA"/>
</dbReference>
<dbReference type="RefSeq" id="WP_342690503.1">
    <property type="nucleotide sequence ID" value="NZ_JBCGDP010000002.1"/>
</dbReference>
<organism evidence="1 2">
    <name type="scientific">Flavobacterium polysaccharolyticum</name>
    <dbReference type="NCBI Taxonomy" id="3133148"/>
    <lineage>
        <taxon>Bacteria</taxon>
        <taxon>Pseudomonadati</taxon>
        <taxon>Bacteroidota</taxon>
        <taxon>Flavobacteriia</taxon>
        <taxon>Flavobacteriales</taxon>
        <taxon>Flavobacteriaceae</taxon>
        <taxon>Flavobacterium</taxon>
    </lineage>
</organism>
<dbReference type="SUPFAM" id="SSF53448">
    <property type="entry name" value="Nucleotide-diphospho-sugar transferases"/>
    <property type="match status" value="1"/>
</dbReference>
<sequence>MDRKIKSKKRMITNIAVELYLLCFNEEKMILHTLNYYSKICSKIIIIDNQSTDNSIRLASDYENIEFRYLDSGNEFIEDKLTESKNNCWKGSAADYVIVCDMDEFLYDEQLLEKLLIAKEQKIIMPTVIGYNMMSDDFPTNYESLITEQVKYGVRSERFDKQIIFDPKKIKEINYRPGAHLCQPLFYENRVETSKMELKLLHYKYLGKDYLYKKHKGYANRMSEISKDKKHGYEYLEGENHVDSIFESSKLLKKIIT</sequence>
<gene>
    <name evidence="1" type="ORF">WFZ86_02750</name>
</gene>
<accession>A0ABU9NM96</accession>
<keyword evidence="2" id="KW-1185">Reference proteome</keyword>
<dbReference type="InterPro" id="IPR029044">
    <property type="entry name" value="Nucleotide-diphossugar_trans"/>
</dbReference>
<dbReference type="Gene3D" id="3.90.550.10">
    <property type="entry name" value="Spore Coat Polysaccharide Biosynthesis Protein SpsA, Chain A"/>
    <property type="match status" value="1"/>
</dbReference>
<comment type="caution">
    <text evidence="1">The sequence shown here is derived from an EMBL/GenBank/DDBJ whole genome shotgun (WGS) entry which is preliminary data.</text>
</comment>
<proteinExistence type="predicted"/>
<name>A0ABU9NM96_9FLAO</name>
<evidence type="ECO:0000313" key="2">
    <source>
        <dbReference type="Proteomes" id="UP001468798"/>
    </source>
</evidence>
<dbReference type="Pfam" id="PF13704">
    <property type="entry name" value="Glyco_tranf_2_4"/>
    <property type="match status" value="1"/>
</dbReference>
<evidence type="ECO:0000313" key="1">
    <source>
        <dbReference type="EMBL" id="MEM0575404.1"/>
    </source>
</evidence>
<protein>
    <submittedName>
        <fullName evidence="1">Glycosyltransferase family 2 protein</fullName>
    </submittedName>
</protein>
<reference evidence="1 2" key="1">
    <citation type="submission" date="2024-03" db="EMBL/GenBank/DDBJ databases">
        <title>Two novel species of the genus Flavobacterium exhibiting potentially degradation of complex polysaccharides.</title>
        <authorList>
            <person name="Lian X."/>
        </authorList>
    </citation>
    <scope>NUCLEOTIDE SEQUENCE [LARGE SCALE GENOMIC DNA]</scope>
    <source>
        <strain evidence="1 2">N6</strain>
    </source>
</reference>